<dbReference type="HOGENOM" id="CLU_148785_0_0_1"/>
<dbReference type="GeneID" id="19968836"/>
<organism evidence="2 3">
    <name type="scientific">Cyphellophora europaea (strain CBS 101466)</name>
    <name type="common">Phialophora europaea</name>
    <dbReference type="NCBI Taxonomy" id="1220924"/>
    <lineage>
        <taxon>Eukaryota</taxon>
        <taxon>Fungi</taxon>
        <taxon>Dikarya</taxon>
        <taxon>Ascomycota</taxon>
        <taxon>Pezizomycotina</taxon>
        <taxon>Eurotiomycetes</taxon>
        <taxon>Chaetothyriomycetidae</taxon>
        <taxon>Chaetothyriales</taxon>
        <taxon>Cyphellophoraceae</taxon>
        <taxon>Cyphellophora</taxon>
    </lineage>
</organism>
<keyword evidence="3" id="KW-1185">Reference proteome</keyword>
<reference evidence="2 3" key="1">
    <citation type="submission" date="2013-03" db="EMBL/GenBank/DDBJ databases">
        <title>The Genome Sequence of Phialophora europaea CBS 101466.</title>
        <authorList>
            <consortium name="The Broad Institute Genomics Platform"/>
            <person name="Cuomo C."/>
            <person name="de Hoog S."/>
            <person name="Gorbushina A."/>
            <person name="Walker B."/>
            <person name="Young S.K."/>
            <person name="Zeng Q."/>
            <person name="Gargeya S."/>
            <person name="Fitzgerald M."/>
            <person name="Haas B."/>
            <person name="Abouelleil A."/>
            <person name="Allen A.W."/>
            <person name="Alvarado L."/>
            <person name="Arachchi H.M."/>
            <person name="Berlin A.M."/>
            <person name="Chapman S.B."/>
            <person name="Gainer-Dewar J."/>
            <person name="Goldberg J."/>
            <person name="Griggs A."/>
            <person name="Gujja S."/>
            <person name="Hansen M."/>
            <person name="Howarth C."/>
            <person name="Imamovic A."/>
            <person name="Ireland A."/>
            <person name="Larimer J."/>
            <person name="McCowan C."/>
            <person name="Murphy C."/>
            <person name="Pearson M."/>
            <person name="Poon T.W."/>
            <person name="Priest M."/>
            <person name="Roberts A."/>
            <person name="Saif S."/>
            <person name="Shea T."/>
            <person name="Sisk P."/>
            <person name="Sykes S."/>
            <person name="Wortman J."/>
            <person name="Nusbaum C."/>
            <person name="Birren B."/>
        </authorList>
    </citation>
    <scope>NUCLEOTIDE SEQUENCE [LARGE SCALE GENOMIC DNA]</scope>
    <source>
        <strain evidence="2 3">CBS 101466</strain>
    </source>
</reference>
<proteinExistence type="predicted"/>
<protein>
    <submittedName>
        <fullName evidence="2">Uncharacterized protein</fullName>
    </submittedName>
</protein>
<accession>W2S2R7</accession>
<feature type="compositionally biased region" description="Basic and acidic residues" evidence="1">
    <location>
        <begin position="43"/>
        <end position="54"/>
    </location>
</feature>
<dbReference type="RefSeq" id="XP_008714079.1">
    <property type="nucleotide sequence ID" value="XM_008715857.1"/>
</dbReference>
<feature type="region of interest" description="Disordered" evidence="1">
    <location>
        <begin position="37"/>
        <end position="64"/>
    </location>
</feature>
<dbReference type="InParanoid" id="W2S2R7"/>
<dbReference type="Proteomes" id="UP000030752">
    <property type="component" value="Unassembled WGS sequence"/>
</dbReference>
<evidence type="ECO:0000256" key="1">
    <source>
        <dbReference type="SAM" id="MobiDB-lite"/>
    </source>
</evidence>
<dbReference type="VEuPathDB" id="FungiDB:HMPREF1541_01497"/>
<evidence type="ECO:0000313" key="2">
    <source>
        <dbReference type="EMBL" id="ETN42343.1"/>
    </source>
</evidence>
<name>W2S2R7_CYPE1</name>
<dbReference type="eggNOG" id="ENOG502SVP6">
    <property type="taxonomic scope" value="Eukaryota"/>
</dbReference>
<gene>
    <name evidence="2" type="ORF">HMPREF1541_01497</name>
</gene>
<evidence type="ECO:0000313" key="3">
    <source>
        <dbReference type="Proteomes" id="UP000030752"/>
    </source>
</evidence>
<dbReference type="OrthoDB" id="9986861at2759"/>
<dbReference type="AlphaFoldDB" id="W2S2R7"/>
<dbReference type="EMBL" id="KB822718">
    <property type="protein sequence ID" value="ETN42343.1"/>
    <property type="molecule type" value="Genomic_DNA"/>
</dbReference>
<sequence length="146" mass="16122">MPDQPPTPKLTTTLTISLAQHLHGTSVLPTLERNWSKAATPDQRARFEPRHFDLDPTDEPDPERGVPALKRALQGTKWDGVLIGWCLRGSKEYTPVFERVVGVVVGEVVRRRVEGSQGGEDGGMRVMFCEGPDDLVNATLRTFGDS</sequence>